<keyword evidence="15" id="KW-0325">Glycoprotein</keyword>
<dbReference type="Gene3D" id="3.40.50.10140">
    <property type="entry name" value="Toll/interleukin-1 receptor homology (TIR) domain"/>
    <property type="match status" value="1"/>
</dbReference>
<dbReference type="InterPro" id="IPR036179">
    <property type="entry name" value="Ig-like_dom_sf"/>
</dbReference>
<evidence type="ECO:0000256" key="12">
    <source>
        <dbReference type="ARBA" id="ARBA00023136"/>
    </source>
</evidence>
<keyword evidence="8" id="KW-0677">Repeat</keyword>
<reference evidence="19" key="2">
    <citation type="submission" date="2025-09" db="UniProtKB">
        <authorList>
            <consortium name="Ensembl"/>
        </authorList>
    </citation>
    <scope>IDENTIFICATION</scope>
</reference>
<dbReference type="OMA" id="WRSSIVF"/>
<dbReference type="Proteomes" id="UP000694388">
    <property type="component" value="Unplaced"/>
</dbReference>
<evidence type="ECO:0000256" key="4">
    <source>
        <dbReference type="ARBA" id="ARBA00022475"/>
    </source>
</evidence>
<dbReference type="GeneTree" id="ENSGT01150000286976"/>
<evidence type="ECO:0000256" key="15">
    <source>
        <dbReference type="ARBA" id="ARBA00023180"/>
    </source>
</evidence>
<proteinExistence type="inferred from homology"/>
<evidence type="ECO:0000256" key="7">
    <source>
        <dbReference type="ARBA" id="ARBA00022729"/>
    </source>
</evidence>
<keyword evidence="4" id="KW-1003">Cell membrane</keyword>
<evidence type="ECO:0000256" key="1">
    <source>
        <dbReference type="ARBA" id="ARBA00004251"/>
    </source>
</evidence>
<protein>
    <submittedName>
        <fullName evidence="19">Interleukin 1 receptor accessory protein-like 1b</fullName>
    </submittedName>
</protein>
<evidence type="ECO:0000256" key="16">
    <source>
        <dbReference type="ARBA" id="ARBA00023319"/>
    </source>
</evidence>
<dbReference type="SMART" id="SM00408">
    <property type="entry name" value="IGc2"/>
    <property type="match status" value="1"/>
</dbReference>
<accession>A0A8C4Q4G2</accession>
<dbReference type="GO" id="GO:0005886">
    <property type="term" value="C:plasma membrane"/>
    <property type="evidence" value="ECO:0007669"/>
    <property type="project" value="UniProtKB-SubCell"/>
</dbReference>
<evidence type="ECO:0000256" key="14">
    <source>
        <dbReference type="ARBA" id="ARBA00023170"/>
    </source>
</evidence>
<sequence length="504" mass="56514">FSLSFNLIYNVIKINSIKIKWKTKIGTVLDWSNQKEPEQAKSKDEGLNLMCLYQEHLMVLNVWPNECLLRRRCVPVGQTVSLTCQAYFGYSGGVSPSIYWMKGDSFIEELDPKRIYENETRVLHEWLGEQRVALRLVLNSVQPRDLGNYTCIVANGRGKRHGTVLLRQHGNLARTLVEAVGLSAMLLLLGAGVALYRCHRVELALCYRQHCGLDETRDNKEYDAFVSCAKADGGAWGGEGAEDEHLALELIPDVLEKHFGFRLFLPERDLIPANTYVEDVSRAIELSRRLILLLTPSYVLRRGWSLFQIEEGLRTMLEGGQTKVIIIECGELRGVVNYHEVEALRAGIKSVVTVHWKGASSGHLGSHFWKKLRYAMPAKKPDTRGDSEPCLDEAEASPFQSLHTVAENVGPVTSLACRMDTRASVCNPCYARYGSGTRVARVFGETSPRILDNHHTYCNIPLSLVNGHRAKGLAPKMNSSFVMLGYRVRIPCDCSVKKTSNSEC</sequence>
<comment type="subcellular location">
    <subcellularLocation>
        <location evidence="1">Cell membrane</location>
        <topology evidence="1">Single-pass type I membrane protein</topology>
    </subcellularLocation>
    <subcellularLocation>
        <location evidence="2">Cytoplasm</location>
    </subcellularLocation>
</comment>
<evidence type="ECO:0000313" key="20">
    <source>
        <dbReference type="Proteomes" id="UP000694388"/>
    </source>
</evidence>
<name>A0A8C4Q4G2_EPTBU</name>
<dbReference type="GO" id="GO:0007165">
    <property type="term" value="P:signal transduction"/>
    <property type="evidence" value="ECO:0007669"/>
    <property type="project" value="InterPro"/>
</dbReference>
<dbReference type="PANTHER" id="PTHR11890">
    <property type="entry name" value="INTERLEUKIN-1 RECEPTOR FAMILY MEMBER"/>
    <property type="match status" value="1"/>
</dbReference>
<dbReference type="FunFam" id="2.60.40.10:FF:000284">
    <property type="entry name" value="interleukin-1 receptor accessory protein-like 1"/>
    <property type="match status" value="1"/>
</dbReference>
<comment type="similarity">
    <text evidence="3">Belongs to the interleukin-1 receptor family.</text>
</comment>
<dbReference type="FunFam" id="3.40.50.10140:FF:000009">
    <property type="entry name" value="X-linked interleukin-1 receptor accessory protein-like 1"/>
    <property type="match status" value="1"/>
</dbReference>
<dbReference type="Gene3D" id="2.60.40.10">
    <property type="entry name" value="Immunoglobulins"/>
    <property type="match status" value="1"/>
</dbReference>
<dbReference type="Pfam" id="PF13927">
    <property type="entry name" value="Ig_3"/>
    <property type="match status" value="1"/>
</dbReference>
<evidence type="ECO:0000256" key="10">
    <source>
        <dbReference type="ARBA" id="ARBA00022989"/>
    </source>
</evidence>
<dbReference type="SMART" id="SM00409">
    <property type="entry name" value="IG"/>
    <property type="match status" value="1"/>
</dbReference>
<dbReference type="InterPro" id="IPR003599">
    <property type="entry name" value="Ig_sub"/>
</dbReference>
<keyword evidence="20" id="KW-1185">Reference proteome</keyword>
<dbReference type="InterPro" id="IPR015621">
    <property type="entry name" value="IL-1_rcpt_fam"/>
</dbReference>
<dbReference type="InterPro" id="IPR003598">
    <property type="entry name" value="Ig_sub2"/>
</dbReference>
<dbReference type="Ensembl" id="ENSEBUT00000010423.1">
    <property type="protein sequence ID" value="ENSEBUP00000009891.1"/>
    <property type="gene ID" value="ENSEBUG00000006348.1"/>
</dbReference>
<keyword evidence="10" id="KW-1133">Transmembrane helix</keyword>
<keyword evidence="13" id="KW-1015">Disulfide bond</keyword>
<keyword evidence="14" id="KW-0675">Receptor</keyword>
<keyword evidence="5" id="KW-0963">Cytoplasm</keyword>
<keyword evidence="16" id="KW-0393">Immunoglobulin domain</keyword>
<evidence type="ECO:0000256" key="8">
    <source>
        <dbReference type="ARBA" id="ARBA00022737"/>
    </source>
</evidence>
<evidence type="ECO:0000256" key="11">
    <source>
        <dbReference type="ARBA" id="ARBA00023027"/>
    </source>
</evidence>
<evidence type="ECO:0000259" key="18">
    <source>
        <dbReference type="PROSITE" id="PS50835"/>
    </source>
</evidence>
<keyword evidence="6" id="KW-0812">Transmembrane</keyword>
<dbReference type="AlphaFoldDB" id="A0A8C4Q4G2"/>
<evidence type="ECO:0000256" key="5">
    <source>
        <dbReference type="ARBA" id="ARBA00022490"/>
    </source>
</evidence>
<dbReference type="GO" id="GO:0045920">
    <property type="term" value="P:negative regulation of exocytosis"/>
    <property type="evidence" value="ECO:0007669"/>
    <property type="project" value="TreeGrafter"/>
</dbReference>
<dbReference type="InterPro" id="IPR007110">
    <property type="entry name" value="Ig-like_dom"/>
</dbReference>
<keyword evidence="11" id="KW-0520">NAD</keyword>
<dbReference type="GO" id="GO:0005737">
    <property type="term" value="C:cytoplasm"/>
    <property type="evidence" value="ECO:0007669"/>
    <property type="project" value="UniProtKB-SubCell"/>
</dbReference>
<dbReference type="SUPFAM" id="SSF48726">
    <property type="entry name" value="Immunoglobulin"/>
    <property type="match status" value="1"/>
</dbReference>
<dbReference type="GO" id="GO:0016787">
    <property type="term" value="F:hydrolase activity"/>
    <property type="evidence" value="ECO:0007669"/>
    <property type="project" value="UniProtKB-KW"/>
</dbReference>
<dbReference type="InterPro" id="IPR013783">
    <property type="entry name" value="Ig-like_fold"/>
</dbReference>
<dbReference type="SMART" id="SM00255">
    <property type="entry name" value="TIR"/>
    <property type="match status" value="1"/>
</dbReference>
<dbReference type="InterPro" id="IPR000157">
    <property type="entry name" value="TIR_dom"/>
</dbReference>
<evidence type="ECO:0000256" key="3">
    <source>
        <dbReference type="ARBA" id="ARBA00009752"/>
    </source>
</evidence>
<evidence type="ECO:0000256" key="6">
    <source>
        <dbReference type="ARBA" id="ARBA00022692"/>
    </source>
</evidence>
<evidence type="ECO:0000256" key="9">
    <source>
        <dbReference type="ARBA" id="ARBA00022801"/>
    </source>
</evidence>
<reference evidence="19" key="1">
    <citation type="submission" date="2025-08" db="UniProtKB">
        <authorList>
            <consortium name="Ensembl"/>
        </authorList>
    </citation>
    <scope>IDENTIFICATION</scope>
</reference>
<dbReference type="Pfam" id="PF01582">
    <property type="entry name" value="TIR"/>
    <property type="match status" value="1"/>
</dbReference>
<feature type="domain" description="TIR" evidence="17">
    <location>
        <begin position="220"/>
        <end position="376"/>
    </location>
</feature>
<evidence type="ECO:0000256" key="2">
    <source>
        <dbReference type="ARBA" id="ARBA00004496"/>
    </source>
</evidence>
<dbReference type="PROSITE" id="PS50104">
    <property type="entry name" value="TIR"/>
    <property type="match status" value="1"/>
</dbReference>
<evidence type="ECO:0000256" key="13">
    <source>
        <dbReference type="ARBA" id="ARBA00023157"/>
    </source>
</evidence>
<keyword evidence="9" id="KW-0378">Hydrolase</keyword>
<dbReference type="SUPFAM" id="SSF52200">
    <property type="entry name" value="Toll/Interleukin receptor TIR domain"/>
    <property type="match status" value="1"/>
</dbReference>
<dbReference type="PROSITE" id="PS50835">
    <property type="entry name" value="IG_LIKE"/>
    <property type="match status" value="1"/>
</dbReference>
<dbReference type="InterPro" id="IPR035897">
    <property type="entry name" value="Toll_tir_struct_dom_sf"/>
</dbReference>
<dbReference type="PANTHER" id="PTHR11890:SF22">
    <property type="entry name" value="INTERLEUKIN-1 RECEPTOR ACCESSORY PROTEIN-LIKE 1"/>
    <property type="match status" value="1"/>
</dbReference>
<keyword evidence="7" id="KW-0732">Signal</keyword>
<evidence type="ECO:0000259" key="17">
    <source>
        <dbReference type="PROSITE" id="PS50104"/>
    </source>
</evidence>
<feature type="domain" description="Ig-like" evidence="18">
    <location>
        <begin position="64"/>
        <end position="167"/>
    </location>
</feature>
<dbReference type="PRINTS" id="PR01537">
    <property type="entry name" value="INTRLKN1R1F"/>
</dbReference>
<evidence type="ECO:0000313" key="19">
    <source>
        <dbReference type="Ensembl" id="ENSEBUP00000009891.1"/>
    </source>
</evidence>
<organism evidence="19 20">
    <name type="scientific">Eptatretus burgeri</name>
    <name type="common">Inshore hagfish</name>
    <dbReference type="NCBI Taxonomy" id="7764"/>
    <lineage>
        <taxon>Eukaryota</taxon>
        <taxon>Metazoa</taxon>
        <taxon>Chordata</taxon>
        <taxon>Craniata</taxon>
        <taxon>Vertebrata</taxon>
        <taxon>Cyclostomata</taxon>
        <taxon>Myxini</taxon>
        <taxon>Myxiniformes</taxon>
        <taxon>Myxinidae</taxon>
        <taxon>Eptatretinae</taxon>
        <taxon>Eptatretus</taxon>
    </lineage>
</organism>
<keyword evidence="12" id="KW-0472">Membrane</keyword>